<evidence type="ECO:0000313" key="5">
    <source>
        <dbReference type="EMBL" id="KAK9874918.1"/>
    </source>
</evidence>
<comment type="similarity">
    <text evidence="1 4">Belongs to the methyltransferase superfamily. METL family.</text>
</comment>
<accession>A0AAW1U1T0</accession>
<dbReference type="InterPro" id="IPR026113">
    <property type="entry name" value="METTL2/6/8-like"/>
</dbReference>
<dbReference type="PANTHER" id="PTHR22809">
    <property type="entry name" value="METHYLTRANSFERASE-RELATED"/>
    <property type="match status" value="1"/>
</dbReference>
<dbReference type="AlphaFoldDB" id="A0AAW1U1T0"/>
<keyword evidence="3 4" id="KW-0808">Transferase</keyword>
<evidence type="ECO:0000256" key="2">
    <source>
        <dbReference type="ARBA" id="ARBA00022603"/>
    </source>
</evidence>
<dbReference type="GO" id="GO:0032259">
    <property type="term" value="P:methylation"/>
    <property type="evidence" value="ECO:0007669"/>
    <property type="project" value="UniProtKB-KW"/>
</dbReference>
<proteinExistence type="inferred from homology"/>
<organism evidence="5 6">
    <name type="scientific">Henosepilachna vigintioctopunctata</name>
    <dbReference type="NCBI Taxonomy" id="420089"/>
    <lineage>
        <taxon>Eukaryota</taxon>
        <taxon>Metazoa</taxon>
        <taxon>Ecdysozoa</taxon>
        <taxon>Arthropoda</taxon>
        <taxon>Hexapoda</taxon>
        <taxon>Insecta</taxon>
        <taxon>Pterygota</taxon>
        <taxon>Neoptera</taxon>
        <taxon>Endopterygota</taxon>
        <taxon>Coleoptera</taxon>
        <taxon>Polyphaga</taxon>
        <taxon>Cucujiformia</taxon>
        <taxon>Coccinelloidea</taxon>
        <taxon>Coccinellidae</taxon>
        <taxon>Epilachninae</taxon>
        <taxon>Epilachnini</taxon>
        <taxon>Henosepilachna</taxon>
    </lineage>
</organism>
<sequence length="269" mass="31954">METSEISVTTKYLTNEEKFKLEKQNSRMVSEFKANQIEADAKKYWDLFYKRNECRFFKDRHWTTREFTDILNDENNSEKRIIFEVGCGVGNFIFPLVEENFNFFIYACDLSPRAVSLVHQNPLYNTENMKVFQCDITDGDVFKAIQENKIDIVTLIFVLSAIHPDKYLSTLKILFKLLKPGGMLLFRDYGLYDMAQIRFKAGHKISDNFYMRQDCTRSYYFSIEFMQDLFTKSGFEVISNCYIHRRTINKKENIDVPRIFIQCKVMKPK</sequence>
<dbReference type="Pfam" id="PF13489">
    <property type="entry name" value="Methyltransf_23"/>
    <property type="match status" value="1"/>
</dbReference>
<dbReference type="GO" id="GO:0008757">
    <property type="term" value="F:S-adenosylmethionine-dependent methyltransferase activity"/>
    <property type="evidence" value="ECO:0007669"/>
    <property type="project" value="UniProtKB-ARBA"/>
</dbReference>
<dbReference type="PANTHER" id="PTHR22809:SF5">
    <property type="entry name" value="TRNA N(3)-METHYLCYTIDINE METHYLTRANSFERASE METTL6"/>
    <property type="match status" value="1"/>
</dbReference>
<evidence type="ECO:0000256" key="4">
    <source>
        <dbReference type="PIRNR" id="PIRNR037755"/>
    </source>
</evidence>
<dbReference type="InterPro" id="IPR029063">
    <property type="entry name" value="SAM-dependent_MTases_sf"/>
</dbReference>
<comment type="caution">
    <text evidence="5">The sequence shown here is derived from an EMBL/GenBank/DDBJ whole genome shotgun (WGS) entry which is preliminary data.</text>
</comment>
<name>A0AAW1U1T0_9CUCU</name>
<keyword evidence="2 4" id="KW-0489">Methyltransferase</keyword>
<comment type="function">
    <text evidence="4">S-adenosyl-L-methionine-dependent methyltransferase.</text>
</comment>
<dbReference type="Proteomes" id="UP001431783">
    <property type="component" value="Unassembled WGS sequence"/>
</dbReference>
<dbReference type="SUPFAM" id="SSF53335">
    <property type="entry name" value="S-adenosyl-L-methionine-dependent methyltransferases"/>
    <property type="match status" value="1"/>
</dbReference>
<evidence type="ECO:0000256" key="1">
    <source>
        <dbReference type="ARBA" id="ARBA00009725"/>
    </source>
</evidence>
<protein>
    <recommendedName>
        <fullName evidence="4">tRNA N(3)-methylcytidine methyltransferase</fullName>
        <ecNumber evidence="4">2.1.1.-</ecNumber>
    </recommendedName>
</protein>
<dbReference type="PIRSF" id="PIRSF037755">
    <property type="entry name" value="Mettl2_prd"/>
    <property type="match status" value="1"/>
</dbReference>
<dbReference type="CDD" id="cd02440">
    <property type="entry name" value="AdoMet_MTases"/>
    <property type="match status" value="1"/>
</dbReference>
<gene>
    <name evidence="5" type="ORF">WA026_005735</name>
</gene>
<dbReference type="EC" id="2.1.1.-" evidence="4"/>
<dbReference type="EMBL" id="JARQZJ010000032">
    <property type="protein sequence ID" value="KAK9874918.1"/>
    <property type="molecule type" value="Genomic_DNA"/>
</dbReference>
<evidence type="ECO:0000313" key="6">
    <source>
        <dbReference type="Proteomes" id="UP001431783"/>
    </source>
</evidence>
<reference evidence="5 6" key="1">
    <citation type="submission" date="2023-03" db="EMBL/GenBank/DDBJ databases">
        <title>Genome insight into feeding habits of ladybird beetles.</title>
        <authorList>
            <person name="Li H.-S."/>
            <person name="Huang Y.-H."/>
            <person name="Pang H."/>
        </authorList>
    </citation>
    <scope>NUCLEOTIDE SEQUENCE [LARGE SCALE GENOMIC DNA]</scope>
    <source>
        <strain evidence="5">SYSU_2023b</strain>
        <tissue evidence="5">Whole body</tissue>
    </source>
</reference>
<keyword evidence="6" id="KW-1185">Reference proteome</keyword>
<dbReference type="GO" id="GO:0008173">
    <property type="term" value="F:RNA methyltransferase activity"/>
    <property type="evidence" value="ECO:0007669"/>
    <property type="project" value="UniProtKB-ARBA"/>
</dbReference>
<dbReference type="Gene3D" id="3.40.50.150">
    <property type="entry name" value="Vaccinia Virus protein VP39"/>
    <property type="match status" value="1"/>
</dbReference>
<evidence type="ECO:0000256" key="3">
    <source>
        <dbReference type="ARBA" id="ARBA00022679"/>
    </source>
</evidence>